<sequence length="30" mass="3513">TSPIDSGVFRQKNKDFFCPREEKGDKEKLL</sequence>
<proteinExistence type="predicted"/>
<protein>
    <submittedName>
        <fullName evidence="1">Uncharacterized protein</fullName>
    </submittedName>
</protein>
<name>X1GNE4_9ZZZZ</name>
<dbReference type="EMBL" id="BARU01016208">
    <property type="protein sequence ID" value="GAH59421.1"/>
    <property type="molecule type" value="Genomic_DNA"/>
</dbReference>
<organism evidence="1">
    <name type="scientific">marine sediment metagenome</name>
    <dbReference type="NCBI Taxonomy" id="412755"/>
    <lineage>
        <taxon>unclassified sequences</taxon>
        <taxon>metagenomes</taxon>
        <taxon>ecological metagenomes</taxon>
    </lineage>
</organism>
<feature type="non-terminal residue" evidence="1">
    <location>
        <position position="1"/>
    </location>
</feature>
<comment type="caution">
    <text evidence="1">The sequence shown here is derived from an EMBL/GenBank/DDBJ whole genome shotgun (WGS) entry which is preliminary data.</text>
</comment>
<accession>X1GNE4</accession>
<evidence type="ECO:0000313" key="1">
    <source>
        <dbReference type="EMBL" id="GAH59421.1"/>
    </source>
</evidence>
<reference evidence="1" key="1">
    <citation type="journal article" date="2014" name="Front. Microbiol.">
        <title>High frequency of phylogenetically diverse reductive dehalogenase-homologous genes in deep subseafloor sedimentary metagenomes.</title>
        <authorList>
            <person name="Kawai M."/>
            <person name="Futagami T."/>
            <person name="Toyoda A."/>
            <person name="Takaki Y."/>
            <person name="Nishi S."/>
            <person name="Hori S."/>
            <person name="Arai W."/>
            <person name="Tsubouchi T."/>
            <person name="Morono Y."/>
            <person name="Uchiyama I."/>
            <person name="Ito T."/>
            <person name="Fujiyama A."/>
            <person name="Inagaki F."/>
            <person name="Takami H."/>
        </authorList>
    </citation>
    <scope>NUCLEOTIDE SEQUENCE</scope>
    <source>
        <strain evidence="1">Expedition CK06-06</strain>
    </source>
</reference>
<dbReference type="AlphaFoldDB" id="X1GNE4"/>
<gene>
    <name evidence="1" type="ORF">S03H2_27223</name>
</gene>